<reference evidence="1 2" key="1">
    <citation type="submission" date="2023-05" db="EMBL/GenBank/DDBJ databases">
        <title>Corynebacterium suedekumii sp. nov. and Corynebacterium breve sp. nov. isolated from raw cow's milk.</title>
        <authorList>
            <person name="Baer M.K."/>
            <person name="Mehl L."/>
            <person name="Hellmuth R."/>
            <person name="Marke G."/>
            <person name="Lipski A."/>
        </authorList>
    </citation>
    <scope>NUCLEOTIDE SEQUENCE [LARGE SCALE GENOMIC DNA]</scope>
    <source>
        <strain evidence="1 2">R4</strain>
    </source>
</reference>
<proteinExistence type="predicted"/>
<organism evidence="1 2">
    <name type="scientific">Corynebacterium breve</name>
    <dbReference type="NCBI Taxonomy" id="3049799"/>
    <lineage>
        <taxon>Bacteria</taxon>
        <taxon>Bacillati</taxon>
        <taxon>Actinomycetota</taxon>
        <taxon>Actinomycetes</taxon>
        <taxon>Mycobacteriales</taxon>
        <taxon>Corynebacteriaceae</taxon>
        <taxon>Corynebacterium</taxon>
    </lineage>
</organism>
<sequence length="173" mass="18721">MAKKNSQSLKLLAIIVIAVVAFVAGVYAFLTWQSSQPPTNPKDIAITASVGDDSLEVTPYMVCEPGVECPEGDVPTLKVSADDTVTIEIPEEIYDHDWQLLTIYDDPGANDQQVHGPRDVNKVEVPVSAAPVGDSPEKPQLVVVEVSSVMIGLDDHDEETPYLTTWSVAFEQA</sequence>
<evidence type="ECO:0000313" key="2">
    <source>
        <dbReference type="Proteomes" id="UP001225598"/>
    </source>
</evidence>
<keyword evidence="2" id="KW-1185">Reference proteome</keyword>
<dbReference type="InterPro" id="IPR024495">
    <property type="entry name" value="DUF2771"/>
</dbReference>
<dbReference type="Proteomes" id="UP001225598">
    <property type="component" value="Chromosome"/>
</dbReference>
<dbReference type="RefSeq" id="WP_284825836.1">
    <property type="nucleotide sequence ID" value="NZ_CP126969.1"/>
</dbReference>
<name>A0ABY8VFC9_9CORY</name>
<dbReference type="Pfam" id="PF10969">
    <property type="entry name" value="DUF2771"/>
    <property type="match status" value="1"/>
</dbReference>
<dbReference type="EMBL" id="CP126969">
    <property type="protein sequence ID" value="WIM68351.1"/>
    <property type="molecule type" value="Genomic_DNA"/>
</dbReference>
<accession>A0ABY8VFC9</accession>
<protein>
    <submittedName>
        <fullName evidence="1">DUF2771 domain-containing protein</fullName>
    </submittedName>
</protein>
<gene>
    <name evidence="1" type="ORF">QP027_02845</name>
</gene>
<evidence type="ECO:0000313" key="1">
    <source>
        <dbReference type="EMBL" id="WIM68351.1"/>
    </source>
</evidence>